<feature type="region of interest" description="Disordered" evidence="1">
    <location>
        <begin position="1"/>
        <end position="48"/>
    </location>
</feature>
<evidence type="ECO:0000256" key="1">
    <source>
        <dbReference type="SAM" id="MobiDB-lite"/>
    </source>
</evidence>
<protein>
    <submittedName>
        <fullName evidence="2">Uncharacterized protein</fullName>
    </submittedName>
</protein>
<reference evidence="2" key="2">
    <citation type="submission" date="2020-11" db="EMBL/GenBank/DDBJ databases">
        <authorList>
            <person name="McCartney M.A."/>
            <person name="Auch B."/>
            <person name="Kono T."/>
            <person name="Mallez S."/>
            <person name="Becker A."/>
            <person name="Gohl D.M."/>
            <person name="Silverstein K.A.T."/>
            <person name="Koren S."/>
            <person name="Bechman K.B."/>
            <person name="Herman A."/>
            <person name="Abrahante J.E."/>
            <person name="Garbe J."/>
        </authorList>
    </citation>
    <scope>NUCLEOTIDE SEQUENCE</scope>
    <source>
        <strain evidence="2">Duluth1</strain>
        <tissue evidence="2">Whole animal</tissue>
    </source>
</reference>
<dbReference type="EMBL" id="JAIWYP010000004">
    <property type="protein sequence ID" value="KAH3841925.1"/>
    <property type="molecule type" value="Genomic_DNA"/>
</dbReference>
<dbReference type="Proteomes" id="UP000828390">
    <property type="component" value="Unassembled WGS sequence"/>
</dbReference>
<evidence type="ECO:0000313" key="2">
    <source>
        <dbReference type="EMBL" id="KAH3841925.1"/>
    </source>
</evidence>
<evidence type="ECO:0000313" key="3">
    <source>
        <dbReference type="Proteomes" id="UP000828390"/>
    </source>
</evidence>
<name>A0A9D4KL50_DREPO</name>
<gene>
    <name evidence="2" type="ORF">DPMN_115410</name>
</gene>
<organism evidence="2 3">
    <name type="scientific">Dreissena polymorpha</name>
    <name type="common">Zebra mussel</name>
    <name type="synonym">Mytilus polymorpha</name>
    <dbReference type="NCBI Taxonomy" id="45954"/>
    <lineage>
        <taxon>Eukaryota</taxon>
        <taxon>Metazoa</taxon>
        <taxon>Spiralia</taxon>
        <taxon>Lophotrochozoa</taxon>
        <taxon>Mollusca</taxon>
        <taxon>Bivalvia</taxon>
        <taxon>Autobranchia</taxon>
        <taxon>Heteroconchia</taxon>
        <taxon>Euheterodonta</taxon>
        <taxon>Imparidentia</taxon>
        <taxon>Neoheterodontei</taxon>
        <taxon>Myida</taxon>
        <taxon>Dreissenoidea</taxon>
        <taxon>Dreissenidae</taxon>
        <taxon>Dreissena</taxon>
    </lineage>
</organism>
<feature type="compositionally biased region" description="Polar residues" evidence="1">
    <location>
        <begin position="8"/>
        <end position="23"/>
    </location>
</feature>
<reference evidence="2" key="1">
    <citation type="journal article" date="2019" name="bioRxiv">
        <title>The Genome of the Zebra Mussel, Dreissena polymorpha: A Resource for Invasive Species Research.</title>
        <authorList>
            <person name="McCartney M.A."/>
            <person name="Auch B."/>
            <person name="Kono T."/>
            <person name="Mallez S."/>
            <person name="Zhang Y."/>
            <person name="Obille A."/>
            <person name="Becker A."/>
            <person name="Abrahante J.E."/>
            <person name="Garbe J."/>
            <person name="Badalamenti J.P."/>
            <person name="Herman A."/>
            <person name="Mangelson H."/>
            <person name="Liachko I."/>
            <person name="Sullivan S."/>
            <person name="Sone E.D."/>
            <person name="Koren S."/>
            <person name="Silverstein K.A.T."/>
            <person name="Beckman K.B."/>
            <person name="Gohl D.M."/>
        </authorList>
    </citation>
    <scope>NUCLEOTIDE SEQUENCE</scope>
    <source>
        <strain evidence="2">Duluth1</strain>
        <tissue evidence="2">Whole animal</tissue>
    </source>
</reference>
<keyword evidence="3" id="KW-1185">Reference proteome</keyword>
<sequence>MLNKTTRKISTAPSTSMSTSLPVVSTAATSTAAPAGTTTTPPAAASTKQAEGEYSYMIQCVGVFTM</sequence>
<comment type="caution">
    <text evidence="2">The sequence shown here is derived from an EMBL/GenBank/DDBJ whole genome shotgun (WGS) entry which is preliminary data.</text>
</comment>
<dbReference type="AlphaFoldDB" id="A0A9D4KL50"/>
<feature type="compositionally biased region" description="Low complexity" evidence="1">
    <location>
        <begin position="25"/>
        <end position="47"/>
    </location>
</feature>
<accession>A0A9D4KL50</accession>
<proteinExistence type="predicted"/>